<dbReference type="Proteomes" id="UP000270296">
    <property type="component" value="Unassembled WGS sequence"/>
</dbReference>
<organism evidence="3">
    <name type="scientific">Soboliphyme baturini</name>
    <dbReference type="NCBI Taxonomy" id="241478"/>
    <lineage>
        <taxon>Eukaryota</taxon>
        <taxon>Metazoa</taxon>
        <taxon>Ecdysozoa</taxon>
        <taxon>Nematoda</taxon>
        <taxon>Enoplea</taxon>
        <taxon>Dorylaimia</taxon>
        <taxon>Dioctophymatida</taxon>
        <taxon>Dioctophymatoidea</taxon>
        <taxon>Soboliphymatidae</taxon>
        <taxon>Soboliphyme</taxon>
    </lineage>
</organism>
<reference evidence="3" key="1">
    <citation type="submission" date="2016-06" db="UniProtKB">
        <authorList>
            <consortium name="WormBaseParasite"/>
        </authorList>
    </citation>
    <scope>IDENTIFICATION</scope>
</reference>
<evidence type="ECO:0000313" key="3">
    <source>
        <dbReference type="WBParaSite" id="SBAD_0001218401-mRNA-1"/>
    </source>
</evidence>
<dbReference type="EMBL" id="UZAM01016391">
    <property type="protein sequence ID" value="VDP42985.1"/>
    <property type="molecule type" value="Genomic_DNA"/>
</dbReference>
<evidence type="ECO:0000313" key="1">
    <source>
        <dbReference type="EMBL" id="VDP42985.1"/>
    </source>
</evidence>
<keyword evidence="2" id="KW-1185">Reference proteome</keyword>
<dbReference type="WBParaSite" id="SBAD_0001218401-mRNA-1">
    <property type="protein sequence ID" value="SBAD_0001218401-mRNA-1"/>
    <property type="gene ID" value="SBAD_0001218401"/>
</dbReference>
<reference evidence="1 2" key="2">
    <citation type="submission" date="2018-11" db="EMBL/GenBank/DDBJ databases">
        <authorList>
            <consortium name="Pathogen Informatics"/>
        </authorList>
    </citation>
    <scope>NUCLEOTIDE SEQUENCE [LARGE SCALE GENOMIC DNA]</scope>
</reference>
<accession>A0A183J7E3</accession>
<evidence type="ECO:0000313" key="2">
    <source>
        <dbReference type="Proteomes" id="UP000270296"/>
    </source>
</evidence>
<gene>
    <name evidence="1" type="ORF">SBAD_LOCUS11791</name>
</gene>
<proteinExistence type="predicted"/>
<sequence length="115" mass="13092">MEKEAVASNYLQAEAQKVFSRLVERPTSCWQWKNKLTISNLPKLQAPASPLNGWSLWYAGGGFCQSSLNENNSIYAFPLLVPEFTRTTTICDDSPNCSHVLYADERRRYGRQSEL</sequence>
<dbReference type="AlphaFoldDB" id="A0A183J7E3"/>
<name>A0A183J7E3_9BILA</name>
<protein>
    <submittedName>
        <fullName evidence="1 3">Uncharacterized protein</fullName>
    </submittedName>
</protein>